<evidence type="ECO:0000313" key="9">
    <source>
        <dbReference type="EMBL" id="WOG88535.1"/>
    </source>
</evidence>
<dbReference type="Gene3D" id="1.10.630.10">
    <property type="entry name" value="Cytochrome P450"/>
    <property type="match status" value="1"/>
</dbReference>
<evidence type="ECO:0008006" key="11">
    <source>
        <dbReference type="Google" id="ProtNLM"/>
    </source>
</evidence>
<dbReference type="PRINTS" id="PR00385">
    <property type="entry name" value="P450"/>
</dbReference>
<keyword evidence="3 6" id="KW-0479">Metal-binding</keyword>
<evidence type="ECO:0000256" key="4">
    <source>
        <dbReference type="ARBA" id="ARBA00023002"/>
    </source>
</evidence>
<keyword evidence="6 7" id="KW-0349">Heme</keyword>
<name>A0AAF0WEM6_DAUCS</name>
<proteinExistence type="inferred from homology"/>
<evidence type="ECO:0000256" key="3">
    <source>
        <dbReference type="ARBA" id="ARBA00022723"/>
    </source>
</evidence>
<dbReference type="KEGG" id="dcr:108206376"/>
<dbReference type="PRINTS" id="PR00463">
    <property type="entry name" value="EP450I"/>
</dbReference>
<feature type="binding site" description="axial binding residue" evidence="6">
    <location>
        <position position="449"/>
    </location>
    <ligand>
        <name>heme</name>
        <dbReference type="ChEBI" id="CHEBI:30413"/>
    </ligand>
    <ligandPart>
        <name>Fe</name>
        <dbReference type="ChEBI" id="CHEBI:18248"/>
    </ligandPart>
</feature>
<dbReference type="Pfam" id="PF00067">
    <property type="entry name" value="p450"/>
    <property type="match status" value="1"/>
</dbReference>
<comment type="cofactor">
    <cofactor evidence="1 6">
        <name>heme</name>
        <dbReference type="ChEBI" id="CHEBI:30413"/>
    </cofactor>
</comment>
<sequence>MDFPYAIFTIIATLPLLLLICFFALLVKIFTRKSIGNPAYPPVAGTVLSLLINFNRIYDYLTELAAKHQTFRLLAEDQSEIYTTEGRNIEHILKSSFDKYNKGQYLQGITNDLLGQGIFVVDGASWRQQRKLASVEFSTRMLRDFSCNIFRKNAVKLIRAVSQLSLSADIFDIQELLMRYSLDSIFEVGFGTDLNCMESDSAGSSFIKAFDDATSLIYWRYIDPTWKVQRLLNIGFEASLAKNVKYIHAFVQQVISKKRGQMEMQQNSDKEDILSRFLIESKKDPEKMNDEYLRDIILNFILAGKDTTANTLSWFFYMLCKNPLVQERIVQEIREAIPGNSIDEFVTNTTDDTFEKMHYLHAALSETLRLYPAIPVDGRCAEADDILPDGYRVKKGDNVYYIAYAMGRMTNIWGDDAKDFKPERWLNNGIFQPESPFKFIAFHAGPRMCLGKDFAYRQMKIVSVGLLRYFRFKLADEKRAVTYKPTFTLHVDGGLHLLAISRPD</sequence>
<dbReference type="InterPro" id="IPR001128">
    <property type="entry name" value="Cyt_P450"/>
</dbReference>
<evidence type="ECO:0000256" key="7">
    <source>
        <dbReference type="RuleBase" id="RU000461"/>
    </source>
</evidence>
<organism evidence="9 10">
    <name type="scientific">Daucus carota subsp. sativus</name>
    <name type="common">Carrot</name>
    <dbReference type="NCBI Taxonomy" id="79200"/>
    <lineage>
        <taxon>Eukaryota</taxon>
        <taxon>Viridiplantae</taxon>
        <taxon>Streptophyta</taxon>
        <taxon>Embryophyta</taxon>
        <taxon>Tracheophyta</taxon>
        <taxon>Spermatophyta</taxon>
        <taxon>Magnoliopsida</taxon>
        <taxon>eudicotyledons</taxon>
        <taxon>Gunneridae</taxon>
        <taxon>Pentapetalae</taxon>
        <taxon>asterids</taxon>
        <taxon>campanulids</taxon>
        <taxon>Apiales</taxon>
        <taxon>Apiaceae</taxon>
        <taxon>Apioideae</taxon>
        <taxon>Scandiceae</taxon>
        <taxon>Daucinae</taxon>
        <taxon>Daucus</taxon>
        <taxon>Daucus sect. Daucus</taxon>
    </lineage>
</organism>
<evidence type="ECO:0000256" key="8">
    <source>
        <dbReference type="SAM" id="Phobius"/>
    </source>
</evidence>
<dbReference type="GO" id="GO:0016705">
    <property type="term" value="F:oxidoreductase activity, acting on paired donors, with incorporation or reduction of molecular oxygen"/>
    <property type="evidence" value="ECO:0007669"/>
    <property type="project" value="InterPro"/>
</dbReference>
<evidence type="ECO:0000256" key="6">
    <source>
        <dbReference type="PIRSR" id="PIRSR602401-1"/>
    </source>
</evidence>
<dbReference type="EMBL" id="CP093344">
    <property type="protein sequence ID" value="WOG88535.1"/>
    <property type="molecule type" value="Genomic_DNA"/>
</dbReference>
<dbReference type="Proteomes" id="UP000077755">
    <property type="component" value="Chromosome 2"/>
</dbReference>
<dbReference type="InterPro" id="IPR017972">
    <property type="entry name" value="Cyt_P450_CS"/>
</dbReference>
<evidence type="ECO:0000256" key="5">
    <source>
        <dbReference type="ARBA" id="ARBA00023004"/>
    </source>
</evidence>
<keyword evidence="8" id="KW-0812">Transmembrane</keyword>
<keyword evidence="7" id="KW-0503">Monooxygenase</keyword>
<reference evidence="9" key="1">
    <citation type="journal article" date="2016" name="Nat. Genet.">
        <title>A high-quality carrot genome assembly provides new insights into carotenoid accumulation and asterid genome evolution.</title>
        <authorList>
            <person name="Iorizzo M."/>
            <person name="Ellison S."/>
            <person name="Senalik D."/>
            <person name="Zeng P."/>
            <person name="Satapoomin P."/>
            <person name="Huang J."/>
            <person name="Bowman M."/>
            <person name="Iovene M."/>
            <person name="Sanseverino W."/>
            <person name="Cavagnaro P."/>
            <person name="Yildiz M."/>
            <person name="Macko-Podgorni A."/>
            <person name="Moranska E."/>
            <person name="Grzebelus E."/>
            <person name="Grzebelus D."/>
            <person name="Ashrafi H."/>
            <person name="Zheng Z."/>
            <person name="Cheng S."/>
            <person name="Spooner D."/>
            <person name="Van Deynze A."/>
            <person name="Simon P."/>
        </authorList>
    </citation>
    <scope>NUCLEOTIDE SEQUENCE</scope>
    <source>
        <tissue evidence="9">Leaf</tissue>
    </source>
</reference>
<dbReference type="GO" id="GO:0005506">
    <property type="term" value="F:iron ion binding"/>
    <property type="evidence" value="ECO:0007669"/>
    <property type="project" value="InterPro"/>
</dbReference>
<dbReference type="GO" id="GO:0006629">
    <property type="term" value="P:lipid metabolic process"/>
    <property type="evidence" value="ECO:0007669"/>
    <property type="project" value="UniProtKB-ARBA"/>
</dbReference>
<dbReference type="PANTHER" id="PTHR24296">
    <property type="entry name" value="CYTOCHROME P450"/>
    <property type="match status" value="1"/>
</dbReference>
<dbReference type="SUPFAM" id="SSF48264">
    <property type="entry name" value="Cytochrome P450"/>
    <property type="match status" value="1"/>
</dbReference>
<dbReference type="InterPro" id="IPR002401">
    <property type="entry name" value="Cyt_P450_E_grp-I"/>
</dbReference>
<keyword evidence="5 6" id="KW-0408">Iron</keyword>
<accession>A0AAF0WEM6</accession>
<keyword evidence="10" id="KW-1185">Reference proteome</keyword>
<gene>
    <name evidence="9" type="ORF">DCAR_0207770</name>
</gene>
<dbReference type="PROSITE" id="PS00086">
    <property type="entry name" value="CYTOCHROME_P450"/>
    <property type="match status" value="1"/>
</dbReference>
<keyword evidence="8" id="KW-1133">Transmembrane helix</keyword>
<protein>
    <recommendedName>
        <fullName evidence="11">Cytochrome P450 704C1-like</fullName>
    </recommendedName>
</protein>
<dbReference type="InterPro" id="IPR036396">
    <property type="entry name" value="Cyt_P450_sf"/>
</dbReference>
<dbReference type="GO" id="GO:0004497">
    <property type="term" value="F:monooxygenase activity"/>
    <property type="evidence" value="ECO:0007669"/>
    <property type="project" value="UniProtKB-KW"/>
</dbReference>
<evidence type="ECO:0000313" key="10">
    <source>
        <dbReference type="Proteomes" id="UP000077755"/>
    </source>
</evidence>
<reference evidence="9" key="2">
    <citation type="submission" date="2022-03" db="EMBL/GenBank/DDBJ databases">
        <title>Draft title - Genomic analysis of global carrot germplasm unveils the trajectory of domestication and the origin of high carotenoid orange carrot.</title>
        <authorList>
            <person name="Iorizzo M."/>
            <person name="Ellison S."/>
            <person name="Senalik D."/>
            <person name="Macko-Podgorni A."/>
            <person name="Grzebelus D."/>
            <person name="Bostan H."/>
            <person name="Rolling W."/>
            <person name="Curaba J."/>
            <person name="Simon P."/>
        </authorList>
    </citation>
    <scope>NUCLEOTIDE SEQUENCE</scope>
    <source>
        <tissue evidence="9">Leaf</tissue>
    </source>
</reference>
<feature type="transmembrane region" description="Helical" evidence="8">
    <location>
        <begin position="6"/>
        <end position="27"/>
    </location>
</feature>
<evidence type="ECO:0000256" key="2">
    <source>
        <dbReference type="ARBA" id="ARBA00010617"/>
    </source>
</evidence>
<comment type="similarity">
    <text evidence="2 7">Belongs to the cytochrome P450 family.</text>
</comment>
<dbReference type="GO" id="GO:0020037">
    <property type="term" value="F:heme binding"/>
    <property type="evidence" value="ECO:0007669"/>
    <property type="project" value="InterPro"/>
</dbReference>
<dbReference type="AlphaFoldDB" id="A0AAF0WEM6"/>
<evidence type="ECO:0000256" key="1">
    <source>
        <dbReference type="ARBA" id="ARBA00001971"/>
    </source>
</evidence>
<dbReference type="CDD" id="cd11064">
    <property type="entry name" value="CYP86A"/>
    <property type="match status" value="1"/>
</dbReference>
<keyword evidence="4 7" id="KW-0560">Oxidoreductase</keyword>
<keyword evidence="8" id="KW-0472">Membrane</keyword>